<keyword evidence="1" id="KW-0732">Signal</keyword>
<name>A0A2M4CAP9_9DIPT</name>
<dbReference type="EMBL" id="GGFJ01013256">
    <property type="protein sequence ID" value="MBW62397.1"/>
    <property type="molecule type" value="Transcribed_RNA"/>
</dbReference>
<dbReference type="AlphaFoldDB" id="A0A2M4CAP9"/>
<reference evidence="2" key="1">
    <citation type="submission" date="2018-01" db="EMBL/GenBank/DDBJ databases">
        <title>An insight into the sialome of Amazonian anophelines.</title>
        <authorList>
            <person name="Ribeiro J.M."/>
            <person name="Scarpassa V."/>
            <person name="Calvo E."/>
        </authorList>
    </citation>
    <scope>NUCLEOTIDE SEQUENCE</scope>
    <source>
        <tissue evidence="2">Salivary glands</tissue>
    </source>
</reference>
<evidence type="ECO:0000256" key="1">
    <source>
        <dbReference type="SAM" id="SignalP"/>
    </source>
</evidence>
<organism evidence="2">
    <name type="scientific">Anopheles marajoara</name>
    <dbReference type="NCBI Taxonomy" id="58244"/>
    <lineage>
        <taxon>Eukaryota</taxon>
        <taxon>Metazoa</taxon>
        <taxon>Ecdysozoa</taxon>
        <taxon>Arthropoda</taxon>
        <taxon>Hexapoda</taxon>
        <taxon>Insecta</taxon>
        <taxon>Pterygota</taxon>
        <taxon>Neoptera</taxon>
        <taxon>Endopterygota</taxon>
        <taxon>Diptera</taxon>
        <taxon>Nematocera</taxon>
        <taxon>Culicoidea</taxon>
        <taxon>Culicidae</taxon>
        <taxon>Anophelinae</taxon>
        <taxon>Anopheles</taxon>
    </lineage>
</organism>
<evidence type="ECO:0000313" key="2">
    <source>
        <dbReference type="EMBL" id="MBW62397.1"/>
    </source>
</evidence>
<feature type="chain" id="PRO_5014888950" evidence="1">
    <location>
        <begin position="17"/>
        <end position="84"/>
    </location>
</feature>
<proteinExistence type="predicted"/>
<protein>
    <submittedName>
        <fullName evidence="2">Putative secreted protein</fullName>
    </submittedName>
</protein>
<accession>A0A2M4CAP9</accession>
<sequence length="84" mass="9365">MLGHLCMFVFCSAVKSMPPRCHRWFCFFPLVASCCHGFFPVGSRSPHPVAWRSGGMATAMHAHETGSSFCFLPRTGCWLVVGWL</sequence>
<feature type="signal peptide" evidence="1">
    <location>
        <begin position="1"/>
        <end position="16"/>
    </location>
</feature>